<accession>A0ABS2WNZ7</accession>
<dbReference type="PROSITE" id="PS50109">
    <property type="entry name" value="HIS_KIN"/>
    <property type="match status" value="1"/>
</dbReference>
<feature type="transmembrane region" description="Helical" evidence="9">
    <location>
        <begin position="22"/>
        <end position="45"/>
    </location>
</feature>
<proteinExistence type="predicted"/>
<keyword evidence="6 11" id="KW-0418">Kinase</keyword>
<dbReference type="RefSeq" id="WP_205457778.1">
    <property type="nucleotide sequence ID" value="NZ_JAFHKK010000001.1"/>
</dbReference>
<dbReference type="InterPro" id="IPR005467">
    <property type="entry name" value="His_kinase_dom"/>
</dbReference>
<feature type="domain" description="Histidine kinase" evidence="10">
    <location>
        <begin position="304"/>
        <end position="527"/>
    </location>
</feature>
<name>A0ABS2WNZ7_9BACT</name>
<dbReference type="InterPro" id="IPR036890">
    <property type="entry name" value="HATPase_C_sf"/>
</dbReference>
<keyword evidence="9" id="KW-1133">Transmembrane helix</keyword>
<dbReference type="PANTHER" id="PTHR43065:SF10">
    <property type="entry name" value="PEROXIDE STRESS-ACTIVATED HISTIDINE KINASE MAK3"/>
    <property type="match status" value="1"/>
</dbReference>
<keyword evidence="5" id="KW-0547">Nucleotide-binding</keyword>
<dbReference type="SMART" id="SM00387">
    <property type="entry name" value="HATPase_c"/>
    <property type="match status" value="1"/>
</dbReference>
<dbReference type="GO" id="GO:0016301">
    <property type="term" value="F:kinase activity"/>
    <property type="evidence" value="ECO:0007669"/>
    <property type="project" value="UniProtKB-KW"/>
</dbReference>
<keyword evidence="3" id="KW-0597">Phosphoprotein</keyword>
<dbReference type="EC" id="2.7.13.3" evidence="2"/>
<evidence type="ECO:0000256" key="6">
    <source>
        <dbReference type="ARBA" id="ARBA00022777"/>
    </source>
</evidence>
<gene>
    <name evidence="11" type="ORF">JWV37_01015</name>
</gene>
<evidence type="ECO:0000256" key="8">
    <source>
        <dbReference type="ARBA" id="ARBA00023012"/>
    </source>
</evidence>
<keyword evidence="9" id="KW-0812">Transmembrane</keyword>
<evidence type="ECO:0000256" key="1">
    <source>
        <dbReference type="ARBA" id="ARBA00000085"/>
    </source>
</evidence>
<dbReference type="Proteomes" id="UP000703590">
    <property type="component" value="Unassembled WGS sequence"/>
</dbReference>
<dbReference type="SUPFAM" id="SSF55874">
    <property type="entry name" value="ATPase domain of HSP90 chaperone/DNA topoisomerase II/histidine kinase"/>
    <property type="match status" value="1"/>
</dbReference>
<evidence type="ECO:0000256" key="4">
    <source>
        <dbReference type="ARBA" id="ARBA00022679"/>
    </source>
</evidence>
<dbReference type="EMBL" id="JAFHKK010000001">
    <property type="protein sequence ID" value="MBN2963348.1"/>
    <property type="molecule type" value="Genomic_DNA"/>
</dbReference>
<keyword evidence="9" id="KW-0472">Membrane</keyword>
<evidence type="ECO:0000256" key="2">
    <source>
        <dbReference type="ARBA" id="ARBA00012438"/>
    </source>
</evidence>
<reference evidence="12" key="1">
    <citation type="submission" date="2021-02" db="EMBL/GenBank/DDBJ databases">
        <title>Sulfurospirillum tamanensis sp. nov.</title>
        <authorList>
            <person name="Merkel A.Y."/>
        </authorList>
    </citation>
    <scope>NUCLEOTIDE SEQUENCE [LARGE SCALE GENOMIC DNA]</scope>
    <source>
        <strain evidence="12">T05b</strain>
    </source>
</reference>
<keyword evidence="8" id="KW-0902">Two-component regulatory system</keyword>
<keyword evidence="4" id="KW-0808">Transferase</keyword>
<dbReference type="InterPro" id="IPR036097">
    <property type="entry name" value="HisK_dim/P_sf"/>
</dbReference>
<dbReference type="Gene3D" id="1.10.287.130">
    <property type="match status" value="1"/>
</dbReference>
<dbReference type="InterPro" id="IPR004358">
    <property type="entry name" value="Sig_transdc_His_kin-like_C"/>
</dbReference>
<protein>
    <recommendedName>
        <fullName evidence="2">histidine kinase</fullName>
        <ecNumber evidence="2">2.7.13.3</ecNumber>
    </recommendedName>
</protein>
<keyword evidence="7" id="KW-0067">ATP-binding</keyword>
<dbReference type="InterPro" id="IPR003594">
    <property type="entry name" value="HATPase_dom"/>
</dbReference>
<reference evidence="11 12" key="2">
    <citation type="submission" date="2021-02" db="EMBL/GenBank/DDBJ databases">
        <title>Sulfurospirillum tamanensis sp. nov.</title>
        <authorList>
            <person name="Frolova A."/>
            <person name="Merkel A."/>
            <person name="Slobodkin A."/>
        </authorList>
    </citation>
    <scope>NUCLEOTIDE SEQUENCE [LARGE SCALE GENOMIC DNA]</scope>
    <source>
        <strain evidence="11 12">T05b</strain>
    </source>
</reference>
<organism evidence="11 12">
    <name type="scientific">Sulfurospirillum tamanense</name>
    <dbReference type="NCBI Taxonomy" id="2813362"/>
    <lineage>
        <taxon>Bacteria</taxon>
        <taxon>Pseudomonadati</taxon>
        <taxon>Campylobacterota</taxon>
        <taxon>Epsilonproteobacteria</taxon>
        <taxon>Campylobacterales</taxon>
        <taxon>Sulfurospirillaceae</taxon>
        <taxon>Sulfurospirillum</taxon>
    </lineage>
</organism>
<comment type="catalytic activity">
    <reaction evidence="1">
        <text>ATP + protein L-histidine = ADP + protein N-phospho-L-histidine.</text>
        <dbReference type="EC" id="2.7.13.3"/>
    </reaction>
</comment>
<evidence type="ECO:0000256" key="9">
    <source>
        <dbReference type="SAM" id="Phobius"/>
    </source>
</evidence>
<comment type="caution">
    <text evidence="11">The sequence shown here is derived from an EMBL/GenBank/DDBJ whole genome shotgun (WGS) entry which is preliminary data.</text>
</comment>
<dbReference type="Gene3D" id="3.30.565.10">
    <property type="entry name" value="Histidine kinase-like ATPase, C-terminal domain"/>
    <property type="match status" value="1"/>
</dbReference>
<evidence type="ECO:0000256" key="3">
    <source>
        <dbReference type="ARBA" id="ARBA00022553"/>
    </source>
</evidence>
<dbReference type="PRINTS" id="PR00344">
    <property type="entry name" value="BCTRLSENSOR"/>
</dbReference>
<dbReference type="Pfam" id="PF02518">
    <property type="entry name" value="HATPase_c"/>
    <property type="match status" value="1"/>
</dbReference>
<evidence type="ECO:0000256" key="5">
    <source>
        <dbReference type="ARBA" id="ARBA00022741"/>
    </source>
</evidence>
<evidence type="ECO:0000313" key="11">
    <source>
        <dbReference type="EMBL" id="MBN2963348.1"/>
    </source>
</evidence>
<sequence>MGFYTAFNAYLDRITFSIKTRILIVIIAGGMVSIGFLMFISIFALKYDYETLFQRRTLPLVEIEEIKDLYAVNIHDTLYDLRLGQISLANATEVIGLAKHIVDEQWGNYHAYLNHQVGGVTRFASAWLNFFLLVKDPPPKSLYQEGITTKVQAKMDTINVRTQEILTHYHAQNITLAHSLTQETFLEINALSIYVSSLITSHLKEAINEKIRTERIFRTSIFMLVLLIGFVFALSLLVSVLLINHFKNLNATLEAKVDDKTKALKRLNSSLEKRVAKEVELNRKKDQIMFQQSRMASLGEMLQNIAHQWRQPLGALTMIIQSFETKHMAGKLTGAFIEERVKDAQVLANGMSETLDDFRTFFNPNKSKRGFDLKESIQKAIDLSYYLLEKEEVELQLFMSENVRIFGFKNELSHVFLNLINNAKDALSKKPTPKKIHIYVKSTPAEHQISVIDNAGGVDEKILPRIFDPYFTTKHQSVGTGIGLYMSKQIVEEHMQGSITCKNIYHKMGTKTLYRCAMFTIHIPRHKKESHEPS</sequence>
<evidence type="ECO:0000256" key="7">
    <source>
        <dbReference type="ARBA" id="ARBA00022840"/>
    </source>
</evidence>
<evidence type="ECO:0000259" key="10">
    <source>
        <dbReference type="PROSITE" id="PS50109"/>
    </source>
</evidence>
<feature type="transmembrane region" description="Helical" evidence="9">
    <location>
        <begin position="221"/>
        <end position="243"/>
    </location>
</feature>
<evidence type="ECO:0000313" key="12">
    <source>
        <dbReference type="Proteomes" id="UP000703590"/>
    </source>
</evidence>
<dbReference type="PANTHER" id="PTHR43065">
    <property type="entry name" value="SENSOR HISTIDINE KINASE"/>
    <property type="match status" value="1"/>
</dbReference>
<dbReference type="SUPFAM" id="SSF47384">
    <property type="entry name" value="Homodimeric domain of signal transducing histidine kinase"/>
    <property type="match status" value="1"/>
</dbReference>
<keyword evidence="12" id="KW-1185">Reference proteome</keyword>